<keyword evidence="5 8" id="KW-0378">Hydrolase</keyword>
<comment type="similarity">
    <text evidence="2 8">Belongs to the PHP hydrolase family. HisK subfamily.</text>
</comment>
<dbReference type="SUPFAM" id="SSF89550">
    <property type="entry name" value="PHP domain-like"/>
    <property type="match status" value="1"/>
</dbReference>
<comment type="caution">
    <text evidence="10">The sequence shown here is derived from an EMBL/GenBank/DDBJ whole genome shotgun (WGS) entry which is preliminary data.</text>
</comment>
<dbReference type="EMBL" id="JAAGNX010000001">
    <property type="protein sequence ID" value="NDV60945.1"/>
    <property type="molecule type" value="Genomic_DNA"/>
</dbReference>
<keyword evidence="4 8" id="KW-0028">Amino-acid biosynthesis</keyword>
<dbReference type="GO" id="GO:0004401">
    <property type="term" value="F:histidinol-phosphatase activity"/>
    <property type="evidence" value="ECO:0007669"/>
    <property type="project" value="UniProtKB-UniRule"/>
</dbReference>
<dbReference type="GO" id="GO:0005737">
    <property type="term" value="C:cytoplasm"/>
    <property type="evidence" value="ECO:0007669"/>
    <property type="project" value="TreeGrafter"/>
</dbReference>
<evidence type="ECO:0000256" key="6">
    <source>
        <dbReference type="ARBA" id="ARBA00023102"/>
    </source>
</evidence>
<keyword evidence="11" id="KW-1185">Reference proteome</keyword>
<gene>
    <name evidence="10" type="ORF">G0Q06_00610</name>
</gene>
<dbReference type="GO" id="GO:0000105">
    <property type="term" value="P:L-histidine biosynthetic process"/>
    <property type="evidence" value="ECO:0007669"/>
    <property type="project" value="UniProtKB-UniRule"/>
</dbReference>
<dbReference type="RefSeq" id="WP_163961418.1">
    <property type="nucleotide sequence ID" value="NZ_JAAGNX010000001.1"/>
</dbReference>
<evidence type="ECO:0000256" key="1">
    <source>
        <dbReference type="ARBA" id="ARBA00004970"/>
    </source>
</evidence>
<dbReference type="InterPro" id="IPR016195">
    <property type="entry name" value="Pol/histidinol_Pase-like"/>
</dbReference>
<keyword evidence="6 8" id="KW-0368">Histidine biosynthesis</keyword>
<dbReference type="EC" id="3.1.3.15" evidence="3 8"/>
<name>A0A6B2LZL5_9BACT</name>
<dbReference type="AlphaFoldDB" id="A0A6B2LZL5"/>
<sequence length="277" mass="31473">MPDLPNHKRFDCHMHTPLCGHAEGDTIEYVDAASENGISLITFTCHIPMREDRFAQEGIRMRLNDMPRYRKMVEEARVHGESKGVEVLYGIEAEIHPDEEAMVEMEALIQSEPFDFVLGSLHHMLPAFRDWLAANNCTSDAEKIREYFKCLGQGAASGRYHSLSHPDVIRVYSTLEGQFDPVAYEPEIQAFLDVVAQSDVCLEINTSGLIKGDFVVHPDPLIMQWALDRKIPFTIGSDSHTPARVGMHFEEVIEEYRELGLKELHYFRGGQRQTVGI</sequence>
<evidence type="ECO:0000256" key="8">
    <source>
        <dbReference type="RuleBase" id="RU366003"/>
    </source>
</evidence>
<dbReference type="NCBIfam" id="TIGR01856">
    <property type="entry name" value="hisJ_fam"/>
    <property type="match status" value="1"/>
</dbReference>
<evidence type="ECO:0000256" key="4">
    <source>
        <dbReference type="ARBA" id="ARBA00022605"/>
    </source>
</evidence>
<dbReference type="UniPathway" id="UPA00031">
    <property type="reaction ID" value="UER00013"/>
</dbReference>
<evidence type="ECO:0000313" key="11">
    <source>
        <dbReference type="Proteomes" id="UP000478417"/>
    </source>
</evidence>
<comment type="catalytic activity">
    <reaction evidence="7 8">
        <text>L-histidinol phosphate + H2O = L-histidinol + phosphate</text>
        <dbReference type="Rhea" id="RHEA:14465"/>
        <dbReference type="ChEBI" id="CHEBI:15377"/>
        <dbReference type="ChEBI" id="CHEBI:43474"/>
        <dbReference type="ChEBI" id="CHEBI:57699"/>
        <dbReference type="ChEBI" id="CHEBI:57980"/>
        <dbReference type="EC" id="3.1.3.15"/>
    </reaction>
</comment>
<evidence type="ECO:0000256" key="2">
    <source>
        <dbReference type="ARBA" id="ARBA00009152"/>
    </source>
</evidence>
<dbReference type="PANTHER" id="PTHR21039">
    <property type="entry name" value="HISTIDINOL PHOSPHATASE-RELATED"/>
    <property type="match status" value="1"/>
</dbReference>
<dbReference type="Proteomes" id="UP000478417">
    <property type="component" value="Unassembled WGS sequence"/>
</dbReference>
<comment type="pathway">
    <text evidence="1 8">Amino-acid biosynthesis; L-histidine biosynthesis; L-histidine from 5-phospho-alpha-D-ribose 1-diphosphate: step 8/9.</text>
</comment>
<evidence type="ECO:0000256" key="3">
    <source>
        <dbReference type="ARBA" id="ARBA00013085"/>
    </source>
</evidence>
<dbReference type="InterPro" id="IPR010140">
    <property type="entry name" value="Histidinol_P_phosphatase_HisJ"/>
</dbReference>
<proteinExistence type="inferred from homology"/>
<evidence type="ECO:0000259" key="9">
    <source>
        <dbReference type="Pfam" id="PF02811"/>
    </source>
</evidence>
<evidence type="ECO:0000256" key="7">
    <source>
        <dbReference type="ARBA" id="ARBA00049158"/>
    </source>
</evidence>
<dbReference type="Pfam" id="PF02811">
    <property type="entry name" value="PHP"/>
    <property type="match status" value="1"/>
</dbReference>
<dbReference type="InterPro" id="IPR004013">
    <property type="entry name" value="PHP_dom"/>
</dbReference>
<protein>
    <recommendedName>
        <fullName evidence="3 8">Histidinol-phosphatase</fullName>
        <shortName evidence="8">HolPase</shortName>
        <ecNumber evidence="3 8">3.1.3.15</ecNumber>
    </recommendedName>
</protein>
<dbReference type="PANTHER" id="PTHR21039:SF0">
    <property type="entry name" value="HISTIDINOL-PHOSPHATASE"/>
    <property type="match status" value="1"/>
</dbReference>
<accession>A0A6B2LZL5</accession>
<dbReference type="CDD" id="cd12110">
    <property type="entry name" value="PHP_HisPPase_Hisj_like"/>
    <property type="match status" value="1"/>
</dbReference>
<reference evidence="10 11" key="1">
    <citation type="submission" date="2020-02" db="EMBL/GenBank/DDBJ databases">
        <title>Albibacoteraceae fam. nov., the first described family within the subdivision 4 Verrucomicrobia.</title>
        <authorList>
            <person name="Xi F."/>
        </authorList>
    </citation>
    <scope>NUCLEOTIDE SEQUENCE [LARGE SCALE GENOMIC DNA]</scope>
    <source>
        <strain evidence="10 11">CK1056</strain>
    </source>
</reference>
<feature type="domain" description="PHP" evidence="9">
    <location>
        <begin position="11"/>
        <end position="207"/>
    </location>
</feature>
<dbReference type="Gene3D" id="3.20.20.140">
    <property type="entry name" value="Metal-dependent hydrolases"/>
    <property type="match status" value="1"/>
</dbReference>
<evidence type="ECO:0000313" key="10">
    <source>
        <dbReference type="EMBL" id="NDV60945.1"/>
    </source>
</evidence>
<organism evidence="10 11">
    <name type="scientific">Oceanipulchritudo coccoides</name>
    <dbReference type="NCBI Taxonomy" id="2706888"/>
    <lineage>
        <taxon>Bacteria</taxon>
        <taxon>Pseudomonadati</taxon>
        <taxon>Verrucomicrobiota</taxon>
        <taxon>Opitutia</taxon>
        <taxon>Puniceicoccales</taxon>
        <taxon>Oceanipulchritudinaceae</taxon>
        <taxon>Oceanipulchritudo</taxon>
    </lineage>
</organism>
<evidence type="ECO:0000256" key="5">
    <source>
        <dbReference type="ARBA" id="ARBA00022801"/>
    </source>
</evidence>